<sequence>MKPSAQDITDTATVLQIRAALDLIEADVEAISPALGKLAKEHRDTLMVARSNL</sequence>
<gene>
    <name evidence="1" type="ORF">ACCI49_03275</name>
</gene>
<protein>
    <submittedName>
        <fullName evidence="1">Uncharacterized protein</fullName>
    </submittedName>
</protein>
<proteinExistence type="predicted"/>
<organism evidence="1 2">
    <name type="scientific">Microbulbifer epialgicus</name>
    <dbReference type="NCBI Taxonomy" id="393907"/>
    <lineage>
        <taxon>Bacteria</taxon>
        <taxon>Pseudomonadati</taxon>
        <taxon>Pseudomonadota</taxon>
        <taxon>Gammaproteobacteria</taxon>
        <taxon>Cellvibrionales</taxon>
        <taxon>Microbulbiferaceae</taxon>
        <taxon>Microbulbifer</taxon>
    </lineage>
</organism>
<dbReference type="Gene3D" id="1.20.200.10">
    <property type="entry name" value="Fumarase/aspartase (Central domain)"/>
    <property type="match status" value="1"/>
</dbReference>
<dbReference type="Proteomes" id="UP001569428">
    <property type="component" value="Unassembled WGS sequence"/>
</dbReference>
<accession>A0ABV4NVC6</accession>
<dbReference type="SUPFAM" id="SSF48557">
    <property type="entry name" value="L-aspartase-like"/>
    <property type="match status" value="1"/>
</dbReference>
<comment type="caution">
    <text evidence="1">The sequence shown here is derived from an EMBL/GenBank/DDBJ whole genome shotgun (WGS) entry which is preliminary data.</text>
</comment>
<dbReference type="EMBL" id="JBGMEK010000004">
    <property type="protein sequence ID" value="MFA0809931.1"/>
    <property type="molecule type" value="Genomic_DNA"/>
</dbReference>
<keyword evidence="2" id="KW-1185">Reference proteome</keyword>
<evidence type="ECO:0000313" key="1">
    <source>
        <dbReference type="EMBL" id="MFA0809931.1"/>
    </source>
</evidence>
<dbReference type="InterPro" id="IPR008948">
    <property type="entry name" value="L-Aspartase-like"/>
</dbReference>
<reference evidence="1 2" key="1">
    <citation type="submission" date="2024-08" db="EMBL/GenBank/DDBJ databases">
        <authorList>
            <person name="Ishaq N."/>
        </authorList>
    </citation>
    <scope>NUCLEOTIDE SEQUENCE [LARGE SCALE GENOMIC DNA]</scope>
    <source>
        <strain evidence="1 2">DSM 18651</strain>
    </source>
</reference>
<dbReference type="RefSeq" id="WP_371837546.1">
    <property type="nucleotide sequence ID" value="NZ_JBGMEK010000004.1"/>
</dbReference>
<name>A0ABV4NVC6_9GAMM</name>
<evidence type="ECO:0000313" key="2">
    <source>
        <dbReference type="Proteomes" id="UP001569428"/>
    </source>
</evidence>